<dbReference type="GO" id="GO:0005886">
    <property type="term" value="C:plasma membrane"/>
    <property type="evidence" value="ECO:0007669"/>
    <property type="project" value="UniProtKB-SubCell"/>
</dbReference>
<evidence type="ECO:0000256" key="3">
    <source>
        <dbReference type="ARBA" id="ARBA00022475"/>
    </source>
</evidence>
<dbReference type="Ensembl" id="ENSPMGT00000017995.1">
    <property type="protein sequence ID" value="ENSPMGP00000016852.1"/>
    <property type="gene ID" value="ENSPMGG00000013824.1"/>
</dbReference>
<keyword evidence="6 12" id="KW-1133">Transmembrane helix</keyword>
<evidence type="ECO:0000256" key="7">
    <source>
        <dbReference type="ARBA" id="ARBA00023136"/>
    </source>
</evidence>
<evidence type="ECO:0000256" key="11">
    <source>
        <dbReference type="SAM" id="MobiDB-lite"/>
    </source>
</evidence>
<keyword evidence="16" id="KW-1185">Reference proteome</keyword>
<sequence>NESLKSVTVYVEPGPKVSARPLYKRSISPYSDADVNDIWRSTKFKLESNVLAMVLKCPTSETEMSTALCWKHNGYCTVVITLSNCMNFIFVQEYNISAVDKHPQMCLLWSLNGSQNITCHFKSGMSSWMVNTELMRQGIFVYINSTVPAKFSAQLCKLNQTTCASMGQIHSLNTVRIYMRVATFHLSVLSAEERPCVQVWQSEPVLYGKRIMCFDYTRTRYGLYVAMAIVCVVIMIVLGVCFHWLTKKGTAGWLHVPRPILLVCSSEDSVHVSTACALASILQGDLGAIVHLALWAQSVQSQCGMRVADVGPLPWLYGQWDTVIEAQGIILIMWSLDAKIAYKKWCSEKKSIKSSHQKDFISHRPHKTENSPILTEKCKFKVESHAAQRPDVSKPCTVIAPVFKAALTCLMGMLQENKPQKVVFVSLHGHNNSKDIPKAFRGIPRFCLPHQFSGLIQELGVQTRLSENSRFHCWPRLLSKVLCFWLAKQLAKRLQTHRRFSSRRTVRSSASAPHHLTSASPQPHLSLTSASPPGSRFRGKGIS</sequence>
<dbReference type="GO" id="GO:0006954">
    <property type="term" value="P:inflammatory response"/>
    <property type="evidence" value="ECO:0007669"/>
    <property type="project" value="UniProtKB-KW"/>
</dbReference>
<evidence type="ECO:0000256" key="8">
    <source>
        <dbReference type="ARBA" id="ARBA00023170"/>
    </source>
</evidence>
<comment type="subcellular location">
    <subcellularLocation>
        <location evidence="1">Cell membrane</location>
        <topology evidence="1">Single-pass membrane protein</topology>
    </subcellularLocation>
    <subcellularLocation>
        <location evidence="2">Membrane</location>
        <topology evidence="2">Single-pass type I membrane protein</topology>
    </subcellularLocation>
</comment>
<dbReference type="PANTHER" id="PTHR15583">
    <property type="entry name" value="INTERLEUKIN-17 RECEPTOR"/>
    <property type="match status" value="1"/>
</dbReference>
<feature type="transmembrane region" description="Helical" evidence="12">
    <location>
        <begin position="221"/>
        <end position="245"/>
    </location>
</feature>
<feature type="compositionally biased region" description="Polar residues" evidence="11">
    <location>
        <begin position="517"/>
        <end position="532"/>
    </location>
</feature>
<dbReference type="Pfam" id="PF08357">
    <property type="entry name" value="SEFIR"/>
    <property type="match status" value="1"/>
</dbReference>
<evidence type="ECO:0000256" key="9">
    <source>
        <dbReference type="ARBA" id="ARBA00023180"/>
    </source>
</evidence>
<evidence type="ECO:0000259" key="13">
    <source>
        <dbReference type="Pfam" id="PF08357"/>
    </source>
</evidence>
<keyword evidence="8" id="KW-0675">Receptor</keyword>
<dbReference type="STRING" id="409849.ENSPMGP00000016852"/>
<accession>A0A3B4AIB6</accession>
<evidence type="ECO:0000256" key="2">
    <source>
        <dbReference type="ARBA" id="ARBA00004479"/>
    </source>
</evidence>
<evidence type="ECO:0000256" key="10">
    <source>
        <dbReference type="ARBA" id="ARBA00023198"/>
    </source>
</evidence>
<evidence type="ECO:0000256" key="1">
    <source>
        <dbReference type="ARBA" id="ARBA00004162"/>
    </source>
</evidence>
<dbReference type="InterPro" id="IPR039465">
    <property type="entry name" value="IL-17_rcpt-like"/>
</dbReference>
<keyword evidence="5" id="KW-0732">Signal</keyword>
<keyword evidence="4 12" id="KW-0812">Transmembrane</keyword>
<organism evidence="15 16">
    <name type="scientific">Periophthalmus magnuspinnatus</name>
    <dbReference type="NCBI Taxonomy" id="409849"/>
    <lineage>
        <taxon>Eukaryota</taxon>
        <taxon>Metazoa</taxon>
        <taxon>Chordata</taxon>
        <taxon>Craniata</taxon>
        <taxon>Vertebrata</taxon>
        <taxon>Euteleostomi</taxon>
        <taxon>Actinopterygii</taxon>
        <taxon>Neopterygii</taxon>
        <taxon>Teleostei</taxon>
        <taxon>Neoteleostei</taxon>
        <taxon>Acanthomorphata</taxon>
        <taxon>Gobiaria</taxon>
        <taxon>Gobiiformes</taxon>
        <taxon>Gobioidei</taxon>
        <taxon>Gobiidae</taxon>
        <taxon>Oxudercinae</taxon>
        <taxon>Periophthalmus</taxon>
    </lineage>
</organism>
<dbReference type="InterPro" id="IPR027841">
    <property type="entry name" value="IL-17_rcpt_C/E_N"/>
</dbReference>
<dbReference type="Gene3D" id="3.40.50.11530">
    <property type="match status" value="1"/>
</dbReference>
<evidence type="ECO:0000313" key="16">
    <source>
        <dbReference type="Proteomes" id="UP000261520"/>
    </source>
</evidence>
<reference evidence="15" key="2">
    <citation type="submission" date="2025-09" db="UniProtKB">
        <authorList>
            <consortium name="Ensembl"/>
        </authorList>
    </citation>
    <scope>IDENTIFICATION</scope>
</reference>
<feature type="region of interest" description="Disordered" evidence="11">
    <location>
        <begin position="501"/>
        <end position="543"/>
    </location>
</feature>
<proteinExistence type="predicted"/>
<keyword evidence="9" id="KW-0325">Glycoprotein</keyword>
<keyword evidence="10" id="KW-0395">Inflammatory response</keyword>
<reference evidence="15" key="1">
    <citation type="submission" date="2025-08" db="UniProtKB">
        <authorList>
            <consortium name="Ensembl"/>
        </authorList>
    </citation>
    <scope>IDENTIFICATION</scope>
</reference>
<dbReference type="GO" id="GO:0030368">
    <property type="term" value="F:interleukin-17 receptor activity"/>
    <property type="evidence" value="ECO:0007669"/>
    <property type="project" value="InterPro"/>
</dbReference>
<name>A0A3B4AIB6_9GOBI</name>
<dbReference type="Pfam" id="PF15037">
    <property type="entry name" value="IL17_R_N"/>
    <property type="match status" value="1"/>
</dbReference>
<evidence type="ECO:0000259" key="14">
    <source>
        <dbReference type="Pfam" id="PF15037"/>
    </source>
</evidence>
<protein>
    <recommendedName>
        <fullName evidence="17">SEFIR domain-containing protein</fullName>
    </recommendedName>
</protein>
<keyword evidence="7 12" id="KW-0472">Membrane</keyword>
<evidence type="ECO:0000256" key="5">
    <source>
        <dbReference type="ARBA" id="ARBA00022729"/>
    </source>
</evidence>
<keyword evidence="3" id="KW-1003">Cell membrane</keyword>
<evidence type="ECO:0008006" key="17">
    <source>
        <dbReference type="Google" id="ProtNLM"/>
    </source>
</evidence>
<dbReference type="InterPro" id="IPR013568">
    <property type="entry name" value="SEFIR_dom"/>
</dbReference>
<dbReference type="PANTHER" id="PTHR15583:SF21">
    <property type="entry name" value="INTERLEUKIN-17 RECEPTOR E-LIKE"/>
    <property type="match status" value="1"/>
</dbReference>
<evidence type="ECO:0000256" key="12">
    <source>
        <dbReference type="SAM" id="Phobius"/>
    </source>
</evidence>
<dbReference type="AlphaFoldDB" id="A0A3B4AIB6"/>
<feature type="domain" description="Interleukin-17 receptor C/E N-terminal" evidence="14">
    <location>
        <begin position="36"/>
        <end position="203"/>
    </location>
</feature>
<dbReference type="Proteomes" id="UP000261520">
    <property type="component" value="Unplaced"/>
</dbReference>
<evidence type="ECO:0000256" key="6">
    <source>
        <dbReference type="ARBA" id="ARBA00022989"/>
    </source>
</evidence>
<evidence type="ECO:0000313" key="15">
    <source>
        <dbReference type="Ensembl" id="ENSPMGP00000016852.1"/>
    </source>
</evidence>
<evidence type="ECO:0000256" key="4">
    <source>
        <dbReference type="ARBA" id="ARBA00022692"/>
    </source>
</evidence>
<feature type="domain" description="SEFIR" evidence="13">
    <location>
        <begin position="258"/>
        <end position="459"/>
    </location>
</feature>